<proteinExistence type="predicted"/>
<name>F8NJB8_SERL9</name>
<dbReference type="GeneID" id="18817648"/>
<dbReference type="RefSeq" id="XP_007314058.1">
    <property type="nucleotide sequence ID" value="XM_007313996.1"/>
</dbReference>
<dbReference type="InterPro" id="IPR036047">
    <property type="entry name" value="F-box-like_dom_sf"/>
</dbReference>
<dbReference type="SUPFAM" id="SSF81383">
    <property type="entry name" value="F-box domain"/>
    <property type="match status" value="1"/>
</dbReference>
<dbReference type="AlphaFoldDB" id="F8NJB8"/>
<dbReference type="KEGG" id="sla:SERLADRAFT_458104"/>
<reference evidence="1" key="1">
    <citation type="submission" date="2011-04" db="EMBL/GenBank/DDBJ databases">
        <title>Evolution of plant cell wall degrading machinery underlies the functional diversity of forest fungi.</title>
        <authorList>
            <consortium name="US DOE Joint Genome Institute (JGI-PGF)"/>
            <person name="Eastwood D.C."/>
            <person name="Floudas D."/>
            <person name="Binder M."/>
            <person name="Majcherczyk A."/>
            <person name="Schneider P."/>
            <person name="Aerts A."/>
            <person name="Asiegbu F.O."/>
            <person name="Baker S.E."/>
            <person name="Barry K."/>
            <person name="Bendiksby M."/>
            <person name="Blumentritt M."/>
            <person name="Coutinho P.M."/>
            <person name="Cullen D."/>
            <person name="Cullen D."/>
            <person name="Gathman A."/>
            <person name="Goodell B."/>
            <person name="Henrissat B."/>
            <person name="Ihrmark K."/>
            <person name="Kauserud H."/>
            <person name="Kohler A."/>
            <person name="LaButti K."/>
            <person name="Lapidus A."/>
            <person name="Lavin J.L."/>
            <person name="Lee Y.-H."/>
            <person name="Lindquist E."/>
            <person name="Lilly W."/>
            <person name="Lucas S."/>
            <person name="Morin E."/>
            <person name="Murat C."/>
            <person name="Oguiza J.A."/>
            <person name="Park J."/>
            <person name="Pisabarro A.G."/>
            <person name="Riley R."/>
            <person name="Rosling A."/>
            <person name="Salamov A."/>
            <person name="Schmidt O."/>
            <person name="Schmutz J."/>
            <person name="Skrede I."/>
            <person name="Stenlid J."/>
            <person name="Wiebenga A."/>
            <person name="Xie X."/>
            <person name="Kues U."/>
            <person name="Hibbett D.S."/>
            <person name="Hoffmeister D."/>
            <person name="Hogberg N."/>
            <person name="Martin F."/>
            <person name="Grigoriev I.V."/>
            <person name="Watkinson S.C."/>
        </authorList>
    </citation>
    <scope>NUCLEOTIDE SEQUENCE</scope>
    <source>
        <strain evidence="1">S7.9</strain>
    </source>
</reference>
<dbReference type="InterPro" id="IPR032675">
    <property type="entry name" value="LRR_dom_sf"/>
</dbReference>
<accession>F8NJB8</accession>
<dbReference type="HOGENOM" id="CLU_036316_4_1_1"/>
<dbReference type="EMBL" id="GL945429">
    <property type="protein sequence ID" value="EGO29816.1"/>
    <property type="molecule type" value="Genomic_DNA"/>
</dbReference>
<protein>
    <recommendedName>
        <fullName evidence="2">F-box domain-containing protein</fullName>
    </recommendedName>
</protein>
<dbReference type="Proteomes" id="UP000008064">
    <property type="component" value="Unassembled WGS sequence"/>
</dbReference>
<gene>
    <name evidence="1" type="ORF">SERLADRAFT_458104</name>
</gene>
<sequence length="383" mass="44416">MFRRHKIPPEITDHIIDHLHEDVHSLTTCSLVCKEWLPASRHHLFSSISLHPWKKDSFLRLVESPIATFAPYVRRVYMREGRGAYTWEKRWLNEALPRMKALTRVETLEVERVTWEFLGTEARQSFLTIFKGIKKLKLQHFEFRSFCDLMQFIDAFPALEDLQFDIVKWEKESIELDSPTQYHRPPNLRVLSLSCTRKASILNWIQSGEREPAVHTLHLWELSEKDVSAIPTFLSSVGSSLQELHIRFDDDFYFADALDLVQQMKISDVTELRAFHVHNLFLDQTTPDMDWVLELYRHIQSPHIQEVTIGLVYAVSGLVSGPVEKIDWDSLADILSQPQFAGLQSVKVILNVKDDLGMELIRQHFAKVRDRGILSIGTASDCA</sequence>
<dbReference type="OrthoDB" id="2789810at2759"/>
<evidence type="ECO:0000313" key="1">
    <source>
        <dbReference type="EMBL" id="EGO29816.1"/>
    </source>
</evidence>
<evidence type="ECO:0008006" key="2">
    <source>
        <dbReference type="Google" id="ProtNLM"/>
    </source>
</evidence>
<organism>
    <name type="scientific">Serpula lacrymans var. lacrymans (strain S7.9)</name>
    <name type="common">Dry rot fungus</name>
    <dbReference type="NCBI Taxonomy" id="578457"/>
    <lineage>
        <taxon>Eukaryota</taxon>
        <taxon>Fungi</taxon>
        <taxon>Dikarya</taxon>
        <taxon>Basidiomycota</taxon>
        <taxon>Agaricomycotina</taxon>
        <taxon>Agaricomycetes</taxon>
        <taxon>Agaricomycetidae</taxon>
        <taxon>Boletales</taxon>
        <taxon>Coniophorineae</taxon>
        <taxon>Serpulaceae</taxon>
        <taxon>Serpula</taxon>
    </lineage>
</organism>
<dbReference type="Gene3D" id="3.80.10.10">
    <property type="entry name" value="Ribonuclease Inhibitor"/>
    <property type="match status" value="1"/>
</dbReference>
<dbReference type="SUPFAM" id="SSF52047">
    <property type="entry name" value="RNI-like"/>
    <property type="match status" value="1"/>
</dbReference>